<dbReference type="EMBL" id="MN284896">
    <property type="protein sequence ID" value="QFP94939.1"/>
    <property type="molecule type" value="Genomic_DNA"/>
</dbReference>
<sequence length="295" mass="32350">MLNNILTSAKNSKQLGAVILQAQKNSPNLLFGAGLVATVGTVVMSSRATLKAVEVNAKTKELLEQINTLEHDDYSEKDRVRDKTIAYSQGAVSLMKLYAPSIAMGTLAVACLTQSHRVLTQRNMALGAAFAGVEKALESYRERVIAEVGPEREAKIWQPVEKIDMLDGEGKKVKVDIPTEAGGSPYKVLFDESNKNWSKASEYNQIFLQAQQNYANDLLTARGHVFLNDVHDMLGLPRTKAGQIVGWVAGGEGDNYIDFGFFNNIHEGMRFVAGDERSIWLDFNVDGAVLDLLEG</sequence>
<evidence type="ECO:0000313" key="1">
    <source>
        <dbReference type="EMBL" id="QFP94939.1"/>
    </source>
</evidence>
<proteinExistence type="predicted"/>
<organism evidence="1 2">
    <name type="scientific">Gordonia phage OhMyWard</name>
    <dbReference type="NCBI Taxonomy" id="2652414"/>
    <lineage>
        <taxon>Viruses</taxon>
        <taxon>Duplodnaviria</taxon>
        <taxon>Heunggongvirae</taxon>
        <taxon>Uroviricota</taxon>
        <taxon>Caudoviricetes</taxon>
        <taxon>Deejayvirinae</taxon>
        <taxon>Kenoshavirus</taxon>
        <taxon>Kenoshavirus ohmyward</taxon>
    </lineage>
</organism>
<keyword evidence="2" id="KW-1185">Reference proteome</keyword>
<dbReference type="InterPro" id="IPR045933">
    <property type="entry name" value="DUF6353"/>
</dbReference>
<gene>
    <name evidence="1" type="primary">57</name>
    <name evidence="1" type="ORF">SEA_OHMYWARD_57</name>
</gene>
<dbReference type="Pfam" id="PF19880">
    <property type="entry name" value="DUF6353"/>
    <property type="match status" value="1"/>
</dbReference>
<dbReference type="GeneID" id="55623440"/>
<dbReference type="Proteomes" id="UP000326805">
    <property type="component" value="Segment"/>
</dbReference>
<evidence type="ECO:0000313" key="2">
    <source>
        <dbReference type="Proteomes" id="UP000326805"/>
    </source>
</evidence>
<dbReference type="RefSeq" id="YP_009852805.1">
    <property type="nucleotide sequence ID" value="NC_048816.1"/>
</dbReference>
<dbReference type="KEGG" id="vg:55623440"/>
<name>A0A5P8D9A4_9CAUD</name>
<reference evidence="1 2" key="1">
    <citation type="submission" date="2019-08" db="EMBL/GenBank/DDBJ databases">
        <authorList>
            <person name="Ward C."/>
            <person name="Batin B."/>
            <person name="Choi E."/>
            <person name="Dhami J."/>
            <person name="Figueroa S."/>
            <person name="Kim S."/>
            <person name="Kim U."/>
            <person name="Klim L."/>
            <person name="Lee Y.S."/>
            <person name="Lim D."/>
            <person name="Nathaniel A."/>
            <person name="Shih C."/>
            <person name="Simental K."/>
            <person name="Shu E."/>
            <person name="Trivedi R."/>
            <person name="Valladolid I."/>
            <person name="Wang C."/>
            <person name="Yoo K."/>
            <person name="Choi J.D."/>
            <person name="Dean N."/>
            <person name="Muthiah A.S."/>
            <person name="Diaz A."/>
            <person name="Garlena R.A."/>
            <person name="Russell D.A."/>
            <person name="Pope W.H."/>
            <person name="Jacobs-Sera D."/>
            <person name="Hatfull G.F."/>
        </authorList>
    </citation>
    <scope>NUCLEOTIDE SEQUENCE [LARGE SCALE GENOMIC DNA]</scope>
</reference>
<accession>A0A5P8D9A4</accession>
<protein>
    <submittedName>
        <fullName evidence="1">Uncharacterized protein</fullName>
    </submittedName>
</protein>